<evidence type="ECO:0000256" key="17">
    <source>
        <dbReference type="ARBA" id="ARBA00023268"/>
    </source>
</evidence>
<evidence type="ECO:0000256" key="14">
    <source>
        <dbReference type="ARBA" id="ARBA00023002"/>
    </source>
</evidence>
<dbReference type="NCBIfam" id="TIGR03188">
    <property type="entry name" value="histidine_hisI"/>
    <property type="match status" value="1"/>
</dbReference>
<dbReference type="GO" id="GO:0004399">
    <property type="term" value="F:histidinol dehydrogenase activity"/>
    <property type="evidence" value="ECO:0007669"/>
    <property type="project" value="UniProtKB-UniRule"/>
</dbReference>
<dbReference type="FunFam" id="3.40.50.1980:FF:000050">
    <property type="entry name" value="Histidine biosynthesis trifunctional protein"/>
    <property type="match status" value="1"/>
</dbReference>
<name>A0AAD9WFJ7_9HELO</name>
<dbReference type="PIRSF" id="PIRSF001257">
    <property type="entry name" value="His_trifunctional"/>
    <property type="match status" value="1"/>
</dbReference>
<keyword evidence="10 19" id="KW-0547">Nucleotide-binding</keyword>
<evidence type="ECO:0000256" key="15">
    <source>
        <dbReference type="ARBA" id="ARBA00023027"/>
    </source>
</evidence>
<dbReference type="SUPFAM" id="SSF141734">
    <property type="entry name" value="HisI-like"/>
    <property type="match status" value="1"/>
</dbReference>
<dbReference type="InterPro" id="IPR021130">
    <property type="entry name" value="PRib-ATP_PPHydrolase-like"/>
</dbReference>
<evidence type="ECO:0000256" key="1">
    <source>
        <dbReference type="ARBA" id="ARBA00000024"/>
    </source>
</evidence>
<keyword evidence="17" id="KW-0511">Multifunctional enzyme</keyword>
<evidence type="ECO:0000256" key="4">
    <source>
        <dbReference type="ARBA" id="ARBA00004940"/>
    </source>
</evidence>
<dbReference type="FunFam" id="1.20.5.1300:FF:000001">
    <property type="entry name" value="Histidine biosynthesis trifunctional protein"/>
    <property type="match status" value="1"/>
</dbReference>
<dbReference type="Gene3D" id="1.10.287.1080">
    <property type="entry name" value="MazG-like"/>
    <property type="match status" value="1"/>
</dbReference>
<dbReference type="EC" id="3.6.1.31" evidence="19"/>
<comment type="similarity">
    <text evidence="7 19">In the C-terminal section; belongs to the histidinol dehydrogenase family.</text>
</comment>
<evidence type="ECO:0000256" key="18">
    <source>
        <dbReference type="ARBA" id="ARBA00049489"/>
    </source>
</evidence>
<dbReference type="FunFam" id="1.10.287.1080:FF:000002">
    <property type="entry name" value="Histidine biosynthesis bifunctional protein HisIE"/>
    <property type="match status" value="1"/>
</dbReference>
<evidence type="ECO:0000256" key="9">
    <source>
        <dbReference type="ARBA" id="ARBA00022723"/>
    </source>
</evidence>
<dbReference type="FunFam" id="3.40.50.1980:FF:000001">
    <property type="entry name" value="Histidinol dehydrogenase"/>
    <property type="match status" value="1"/>
</dbReference>
<evidence type="ECO:0000256" key="10">
    <source>
        <dbReference type="ARBA" id="ARBA00022741"/>
    </source>
</evidence>
<dbReference type="CDD" id="cd06572">
    <property type="entry name" value="Histidinol_dh"/>
    <property type="match status" value="1"/>
</dbReference>
<dbReference type="GO" id="GO:0051287">
    <property type="term" value="F:NAD binding"/>
    <property type="evidence" value="ECO:0007669"/>
    <property type="project" value="UniProtKB-UniRule"/>
</dbReference>
<dbReference type="AlphaFoldDB" id="A0AAD9WFJ7"/>
<dbReference type="HAMAP" id="MF_01024">
    <property type="entry name" value="HisD"/>
    <property type="match status" value="1"/>
</dbReference>
<dbReference type="Pfam" id="PF01503">
    <property type="entry name" value="PRA-PH"/>
    <property type="match status" value="1"/>
</dbReference>
<keyword evidence="11 19" id="KW-0378">Hydrolase</keyword>
<dbReference type="InterPro" id="IPR001692">
    <property type="entry name" value="Histidinol_DH_CS"/>
</dbReference>
<comment type="catalytic activity">
    <reaction evidence="18 19">
        <text>L-histidinol + 2 NAD(+) + H2O = L-histidine + 2 NADH + 3 H(+)</text>
        <dbReference type="Rhea" id="RHEA:20641"/>
        <dbReference type="ChEBI" id="CHEBI:15377"/>
        <dbReference type="ChEBI" id="CHEBI:15378"/>
        <dbReference type="ChEBI" id="CHEBI:57540"/>
        <dbReference type="ChEBI" id="CHEBI:57595"/>
        <dbReference type="ChEBI" id="CHEBI:57699"/>
        <dbReference type="ChEBI" id="CHEBI:57945"/>
        <dbReference type="EC" id="1.1.1.23"/>
    </reaction>
</comment>
<organism evidence="21 22">
    <name type="scientific">Diplocarpon rosae</name>
    <dbReference type="NCBI Taxonomy" id="946125"/>
    <lineage>
        <taxon>Eukaryota</taxon>
        <taxon>Fungi</taxon>
        <taxon>Dikarya</taxon>
        <taxon>Ascomycota</taxon>
        <taxon>Pezizomycotina</taxon>
        <taxon>Leotiomycetes</taxon>
        <taxon>Helotiales</taxon>
        <taxon>Drepanopezizaceae</taxon>
        <taxon>Diplocarpon</taxon>
    </lineage>
</organism>
<keyword evidence="22" id="KW-1185">Reference proteome</keyword>
<keyword evidence="12" id="KW-0862">Zinc</keyword>
<dbReference type="InterPro" id="IPR012131">
    <property type="entry name" value="Hstdl_DH"/>
</dbReference>
<dbReference type="PROSITE" id="PS00611">
    <property type="entry name" value="HISOL_DEHYDROGENASE"/>
    <property type="match status" value="1"/>
</dbReference>
<evidence type="ECO:0000256" key="7">
    <source>
        <dbReference type="ARBA" id="ARBA00008260"/>
    </source>
</evidence>
<evidence type="ECO:0000256" key="12">
    <source>
        <dbReference type="ARBA" id="ARBA00022833"/>
    </source>
</evidence>
<evidence type="ECO:0000256" key="2">
    <source>
        <dbReference type="ARBA" id="ARBA00001460"/>
    </source>
</evidence>
<dbReference type="InterPro" id="IPR016161">
    <property type="entry name" value="Ald_DH/histidinol_DH"/>
</dbReference>
<keyword evidence="8 19" id="KW-0028">Amino-acid biosynthesis</keyword>
<dbReference type="Proteomes" id="UP001285354">
    <property type="component" value="Unassembled WGS sequence"/>
</dbReference>
<proteinExistence type="inferred from homology"/>
<dbReference type="GO" id="GO:0046872">
    <property type="term" value="F:metal ion binding"/>
    <property type="evidence" value="ECO:0007669"/>
    <property type="project" value="UniProtKB-KW"/>
</dbReference>
<feature type="domain" description="Phosphoribosyl-AMP cyclohydrolase" evidence="20">
    <location>
        <begin position="217"/>
        <end position="303"/>
    </location>
</feature>
<dbReference type="GO" id="GO:0000105">
    <property type="term" value="P:L-histidine biosynthetic process"/>
    <property type="evidence" value="ECO:0007669"/>
    <property type="project" value="UniProtKB-UniRule"/>
</dbReference>
<dbReference type="Gene3D" id="1.20.5.1300">
    <property type="match status" value="1"/>
</dbReference>
<gene>
    <name evidence="21" type="ORF">QTJ16_003402</name>
</gene>
<keyword evidence="14 19" id="KW-0560">Oxidoreductase</keyword>
<dbReference type="PRINTS" id="PR00083">
    <property type="entry name" value="HOLDHDRGNASE"/>
</dbReference>
<dbReference type="GO" id="GO:0004635">
    <property type="term" value="F:phosphoribosyl-AMP cyclohydrolase activity"/>
    <property type="evidence" value="ECO:0007669"/>
    <property type="project" value="UniProtKB-UniRule"/>
</dbReference>
<dbReference type="InterPro" id="IPR002496">
    <property type="entry name" value="PRib_AMP_CycHydrolase_dom"/>
</dbReference>
<protein>
    <recommendedName>
        <fullName evidence="19">Histidine biosynthesis trifunctional protein</fullName>
    </recommendedName>
    <domain>
        <recommendedName>
            <fullName evidence="19">Phosphoribosyl-AMP cyclohydrolase</fullName>
            <ecNumber evidence="19">3.5.4.19</ecNumber>
        </recommendedName>
    </domain>
    <domain>
        <recommendedName>
            <fullName evidence="19">Phosphoribosyl-ATP pyrophosphohydrolase</fullName>
            <ecNumber evidence="19">3.6.1.31</ecNumber>
        </recommendedName>
    </domain>
    <domain>
        <recommendedName>
            <fullName evidence="19">Histidinol dehydrogenase</fullName>
            <shortName evidence="19">HDH</shortName>
            <ecNumber evidence="19">1.1.1.23</ecNumber>
        </recommendedName>
    </domain>
</protein>
<evidence type="ECO:0000256" key="19">
    <source>
        <dbReference type="PIRNR" id="PIRNR001257"/>
    </source>
</evidence>
<comment type="catalytic activity">
    <reaction evidence="1 19">
        <text>1-(5-phospho-beta-D-ribosyl)-5'-AMP + H2O = 1-(5-phospho-beta-D-ribosyl)-5-[(5-phospho-beta-D-ribosylamino)methylideneamino]imidazole-4-carboxamide</text>
        <dbReference type="Rhea" id="RHEA:20049"/>
        <dbReference type="ChEBI" id="CHEBI:15377"/>
        <dbReference type="ChEBI" id="CHEBI:58435"/>
        <dbReference type="ChEBI" id="CHEBI:59457"/>
        <dbReference type="EC" id="3.5.4.19"/>
    </reaction>
</comment>
<dbReference type="SUPFAM" id="SSF101386">
    <property type="entry name" value="all-alpha NTP pyrophosphatases"/>
    <property type="match status" value="1"/>
</dbReference>
<dbReference type="Pfam" id="PF01502">
    <property type="entry name" value="PRA-CH"/>
    <property type="match status" value="1"/>
</dbReference>
<keyword evidence="16 19" id="KW-0368">Histidine biosynthesis</keyword>
<evidence type="ECO:0000313" key="21">
    <source>
        <dbReference type="EMBL" id="KAK2627436.1"/>
    </source>
</evidence>
<comment type="pathway">
    <text evidence="4">Amino-acid biosynthesis; L-histidine biosynthesis; L-histidine from 5-phospho-alpha-D-ribose 1-diphosphate: step 9/9.</text>
</comment>
<keyword evidence="9" id="KW-0479">Metal-binding</keyword>
<dbReference type="InterPro" id="IPR038019">
    <property type="entry name" value="PRib_AMP_CycHydrolase_sf"/>
</dbReference>
<comment type="cofactor">
    <cofactor evidence="3">
        <name>Zn(2+)</name>
        <dbReference type="ChEBI" id="CHEBI:29105"/>
    </cofactor>
</comment>
<reference evidence="21" key="1">
    <citation type="submission" date="2023-06" db="EMBL/GenBank/DDBJ databases">
        <title>Draft genome of Marssonina rosae.</title>
        <authorList>
            <person name="Cheng Q."/>
        </authorList>
    </citation>
    <scope>NUCLEOTIDE SEQUENCE</scope>
    <source>
        <strain evidence="21">R4</strain>
    </source>
</reference>
<evidence type="ECO:0000256" key="16">
    <source>
        <dbReference type="ARBA" id="ARBA00023102"/>
    </source>
</evidence>
<evidence type="ECO:0000256" key="11">
    <source>
        <dbReference type="ARBA" id="ARBA00022801"/>
    </source>
</evidence>
<dbReference type="InterPro" id="IPR016298">
    <property type="entry name" value="Histidine_synth_trifunct"/>
</dbReference>
<dbReference type="EC" id="1.1.1.23" evidence="19"/>
<evidence type="ECO:0000259" key="20">
    <source>
        <dbReference type="Pfam" id="PF01502"/>
    </source>
</evidence>
<dbReference type="EC" id="3.5.4.19" evidence="19"/>
<keyword evidence="15 19" id="KW-0520">NAD</keyword>
<dbReference type="Pfam" id="PF00815">
    <property type="entry name" value="Histidinol_dh"/>
    <property type="match status" value="1"/>
</dbReference>
<evidence type="ECO:0000256" key="5">
    <source>
        <dbReference type="ARBA" id="ARBA00005169"/>
    </source>
</evidence>
<evidence type="ECO:0000256" key="13">
    <source>
        <dbReference type="ARBA" id="ARBA00022840"/>
    </source>
</evidence>
<dbReference type="Gene3D" id="3.40.50.1980">
    <property type="entry name" value="Nitrogenase molybdenum iron protein domain"/>
    <property type="match status" value="2"/>
</dbReference>
<dbReference type="EMBL" id="JAUBYV010000004">
    <property type="protein sequence ID" value="KAK2627436.1"/>
    <property type="molecule type" value="Genomic_DNA"/>
</dbReference>
<evidence type="ECO:0000313" key="22">
    <source>
        <dbReference type="Proteomes" id="UP001285354"/>
    </source>
</evidence>
<accession>A0AAD9WFJ7</accession>
<dbReference type="SUPFAM" id="SSF53720">
    <property type="entry name" value="ALDH-like"/>
    <property type="match status" value="1"/>
</dbReference>
<dbReference type="NCBIfam" id="TIGR00069">
    <property type="entry name" value="hisD"/>
    <property type="match status" value="1"/>
</dbReference>
<dbReference type="PANTHER" id="PTHR21256">
    <property type="entry name" value="HISTIDINOL DEHYDROGENASE HDH"/>
    <property type="match status" value="1"/>
</dbReference>
<evidence type="ECO:0000256" key="6">
    <source>
        <dbReference type="ARBA" id="ARBA00005204"/>
    </source>
</evidence>
<dbReference type="FunFam" id="3.10.20.810:FF:000002">
    <property type="entry name" value="Histidine biosynthesis trifunctional protein"/>
    <property type="match status" value="1"/>
</dbReference>
<dbReference type="PANTHER" id="PTHR21256:SF2">
    <property type="entry name" value="HISTIDINE BIOSYNTHESIS TRIFUNCTIONAL PROTEIN"/>
    <property type="match status" value="1"/>
</dbReference>
<dbReference type="GO" id="GO:0005524">
    <property type="term" value="F:ATP binding"/>
    <property type="evidence" value="ECO:0007669"/>
    <property type="project" value="UniProtKB-UniRule"/>
</dbReference>
<dbReference type="CDD" id="cd11546">
    <property type="entry name" value="NTP-PPase_His4"/>
    <property type="match status" value="1"/>
</dbReference>
<dbReference type="Gene3D" id="3.10.20.810">
    <property type="entry name" value="Phosphoribosyl-AMP cyclohydrolase"/>
    <property type="match status" value="1"/>
</dbReference>
<dbReference type="InterPro" id="IPR008179">
    <property type="entry name" value="HisE"/>
</dbReference>
<comment type="catalytic activity">
    <reaction evidence="2 19">
        <text>1-(5-phospho-beta-D-ribosyl)-ATP + H2O = 1-(5-phospho-beta-D-ribosyl)-5'-AMP + diphosphate + H(+)</text>
        <dbReference type="Rhea" id="RHEA:22828"/>
        <dbReference type="ChEBI" id="CHEBI:15377"/>
        <dbReference type="ChEBI" id="CHEBI:15378"/>
        <dbReference type="ChEBI" id="CHEBI:33019"/>
        <dbReference type="ChEBI" id="CHEBI:59457"/>
        <dbReference type="ChEBI" id="CHEBI:73183"/>
        <dbReference type="EC" id="3.6.1.31"/>
    </reaction>
</comment>
<comment type="caution">
    <text evidence="21">The sequence shown here is derived from an EMBL/GenBank/DDBJ whole genome shotgun (WGS) entry which is preliminary data.</text>
</comment>
<dbReference type="GO" id="GO:0004636">
    <property type="term" value="F:phosphoribosyl-ATP diphosphatase activity"/>
    <property type="evidence" value="ECO:0007669"/>
    <property type="project" value="UniProtKB-UniRule"/>
</dbReference>
<comment type="pathway">
    <text evidence="5">Amino-acid biosynthesis; L-histidine biosynthesis; L-histidine from 5-phospho-alpha-D-ribose 1-diphosphate: step 3/9.</text>
</comment>
<keyword evidence="13 19" id="KW-0067">ATP-binding</keyword>
<evidence type="ECO:0000256" key="3">
    <source>
        <dbReference type="ARBA" id="ARBA00001947"/>
    </source>
</evidence>
<evidence type="ECO:0000256" key="8">
    <source>
        <dbReference type="ARBA" id="ARBA00022605"/>
    </source>
</evidence>
<comment type="pathway">
    <text evidence="6">Amino-acid biosynthesis; L-histidine biosynthesis; L-histidine from 5-phospho-alpha-D-ribose 1-diphosphate: step 2/9.</text>
</comment>
<sequence>MDTIISLPFLPSLDLTKEEDRTGDGLTRTQLSYLGCVHIAAGPQTIDKLLQFLQENNAIEAYIDISAIESEEDILLILNAGAKKIFAKSTQLKALDAFADRVVPIVNSGDSSQAYPNGVLLDSEHLEEVEASLKKLATWNTKPIYMTTSSTDEEAIVSLAKEYSAVPIILATSLTVERASQDKISVSALIAGTWTSDRADKLIATMVTDEGGIALGLVYSDAISLAESLRTGTGVYQSRKRGLWYKGATSGSIQQLVRISLDCDQDCLRFMVRQTGPGKYSLEISKSILTSPGFCHLPQQTCFGDLRGIAKLEKTLVARKSSAPEGSYTARLFSDEKLLRAKIMEEAEELCDAKTKEEVAFEAADLIYFALAKAVSAGVGVADIERNLDAKSVKVKRRQGDAKGKWADKEGITNGVKPAGIKEMVTEAASAPKSKGDPAGLKNGRISMRRYNAATTSTEDLKAVLQRPSQRSTETIMGIVNPIIKDVQAGGDKALLGYTHKFEKATSLTSPVLKAPFPKSLMNLPPEIIEAIDISYENIRKFHAAQREEKPLHVETMPGIVCSRFARPIERVGLYVPGGTAVLPSTALMLGVPAMVAGCKTIVLASPPRADGSITPEIVYVAHKVGAEAIVLAGGAQAVAAMAYGTESVPKVDKILGPGNQFVTAAKMHVSNDTNAGVGIDMPAGPSEVLVIADKHANPAFVASDLLSQAEHGVDSQVVLIAIDLSEKELAAIEDELHNQAMALPRVDLVRGAIEHSVTLVVKDVAEAMALSNDYAPEHLILQMENAVSVVDLVQNAGSVFIGEWTPESVGDYSAGVNHSLPTYGYAKQYSGVNLGSFTKHITSSQLTAQGLRNVGGAVMQLAQVEELEAHRRAVSIRIKYMDENKI</sequence>
<dbReference type="GO" id="GO:0005829">
    <property type="term" value="C:cytosol"/>
    <property type="evidence" value="ECO:0007669"/>
    <property type="project" value="TreeGrafter"/>
</dbReference>